<dbReference type="Proteomes" id="UP000700596">
    <property type="component" value="Unassembled WGS sequence"/>
</dbReference>
<dbReference type="InterPro" id="IPR038883">
    <property type="entry name" value="AN11006-like"/>
</dbReference>
<dbReference type="OrthoDB" id="4790878at2759"/>
<dbReference type="AlphaFoldDB" id="A0A9P9DGM8"/>
<evidence type="ECO:0000313" key="1">
    <source>
        <dbReference type="EMBL" id="KAH7119080.1"/>
    </source>
</evidence>
<reference evidence="1" key="1">
    <citation type="journal article" date="2021" name="Nat. Commun.">
        <title>Genetic determinants of endophytism in the Arabidopsis root mycobiome.</title>
        <authorList>
            <person name="Mesny F."/>
            <person name="Miyauchi S."/>
            <person name="Thiergart T."/>
            <person name="Pickel B."/>
            <person name="Atanasova L."/>
            <person name="Karlsson M."/>
            <person name="Huettel B."/>
            <person name="Barry K.W."/>
            <person name="Haridas S."/>
            <person name="Chen C."/>
            <person name="Bauer D."/>
            <person name="Andreopoulos W."/>
            <person name="Pangilinan J."/>
            <person name="LaButti K."/>
            <person name="Riley R."/>
            <person name="Lipzen A."/>
            <person name="Clum A."/>
            <person name="Drula E."/>
            <person name="Henrissat B."/>
            <person name="Kohler A."/>
            <person name="Grigoriev I.V."/>
            <person name="Martin F.M."/>
            <person name="Hacquard S."/>
        </authorList>
    </citation>
    <scope>NUCLEOTIDE SEQUENCE</scope>
    <source>
        <strain evidence="1">MPI-CAGE-CH-0243</strain>
    </source>
</reference>
<keyword evidence="2" id="KW-1185">Reference proteome</keyword>
<organism evidence="1 2">
    <name type="scientific">Dendryphion nanum</name>
    <dbReference type="NCBI Taxonomy" id="256645"/>
    <lineage>
        <taxon>Eukaryota</taxon>
        <taxon>Fungi</taxon>
        <taxon>Dikarya</taxon>
        <taxon>Ascomycota</taxon>
        <taxon>Pezizomycotina</taxon>
        <taxon>Dothideomycetes</taxon>
        <taxon>Pleosporomycetidae</taxon>
        <taxon>Pleosporales</taxon>
        <taxon>Torulaceae</taxon>
        <taxon>Dendryphion</taxon>
    </lineage>
</organism>
<comment type="caution">
    <text evidence="1">The sequence shown here is derived from an EMBL/GenBank/DDBJ whole genome shotgun (WGS) entry which is preliminary data.</text>
</comment>
<dbReference type="PANTHER" id="PTHR42085">
    <property type="entry name" value="F-BOX DOMAIN-CONTAINING PROTEIN"/>
    <property type="match status" value="1"/>
</dbReference>
<dbReference type="EMBL" id="JAGMWT010000012">
    <property type="protein sequence ID" value="KAH7119080.1"/>
    <property type="molecule type" value="Genomic_DNA"/>
</dbReference>
<sequence>MAELIDEGQSPPALLRRLPAELRNCIYEYALTEPEGVLYHKESGVAKLVFINTPENIEPVEVNQLKYANSQLYRETKGLTLHYNEIVFVESGMEMQKNEFRDFLSTLSNTQKSNLHSIRFSRTPEAPSAAESSMPLSYGWHLEIHDVIKLCQQNPTTNIKLHKYGFSTTSSTFPTNLLYYETLFRGGDNITASLPGWEGWPIRYLVQSDAPKKRHFYNLDKIDKLWIYPCEEPFNETEFRLRVEKWVRMGILTIRFFTLSEVQDAWVARTKELRAHGIKSIGAL</sequence>
<protein>
    <submittedName>
        <fullName evidence="1">Uncharacterized protein</fullName>
    </submittedName>
</protein>
<gene>
    <name evidence="1" type="ORF">B0J11DRAFT_617352</name>
</gene>
<accession>A0A9P9DGM8</accession>
<evidence type="ECO:0000313" key="2">
    <source>
        <dbReference type="Proteomes" id="UP000700596"/>
    </source>
</evidence>
<proteinExistence type="predicted"/>
<dbReference type="PANTHER" id="PTHR42085:SF1">
    <property type="entry name" value="F-BOX DOMAIN-CONTAINING PROTEIN"/>
    <property type="match status" value="1"/>
</dbReference>
<name>A0A9P9DGM8_9PLEO</name>